<dbReference type="Proteomes" id="UP001529510">
    <property type="component" value="Unassembled WGS sequence"/>
</dbReference>
<protein>
    <submittedName>
        <fullName evidence="1">Uncharacterized protein</fullName>
    </submittedName>
</protein>
<proteinExistence type="predicted"/>
<name>A0ABD0NHZ9_CIRMR</name>
<accession>A0ABD0NHZ9</accession>
<organism evidence="1 2">
    <name type="scientific">Cirrhinus mrigala</name>
    <name type="common">Mrigala</name>
    <dbReference type="NCBI Taxonomy" id="683832"/>
    <lineage>
        <taxon>Eukaryota</taxon>
        <taxon>Metazoa</taxon>
        <taxon>Chordata</taxon>
        <taxon>Craniata</taxon>
        <taxon>Vertebrata</taxon>
        <taxon>Euteleostomi</taxon>
        <taxon>Actinopterygii</taxon>
        <taxon>Neopterygii</taxon>
        <taxon>Teleostei</taxon>
        <taxon>Ostariophysi</taxon>
        <taxon>Cypriniformes</taxon>
        <taxon>Cyprinidae</taxon>
        <taxon>Labeoninae</taxon>
        <taxon>Labeonini</taxon>
        <taxon>Cirrhinus</taxon>
    </lineage>
</organism>
<dbReference type="AlphaFoldDB" id="A0ABD0NHZ9"/>
<feature type="non-terminal residue" evidence="1">
    <location>
        <position position="154"/>
    </location>
</feature>
<dbReference type="EMBL" id="JAMKFB020000022">
    <property type="protein sequence ID" value="KAL0161319.1"/>
    <property type="molecule type" value="Genomic_DNA"/>
</dbReference>
<gene>
    <name evidence="1" type="ORF">M9458_045044</name>
</gene>
<keyword evidence="2" id="KW-1185">Reference proteome</keyword>
<comment type="caution">
    <text evidence="1">The sequence shown here is derived from an EMBL/GenBank/DDBJ whole genome shotgun (WGS) entry which is preliminary data.</text>
</comment>
<feature type="non-terminal residue" evidence="1">
    <location>
        <position position="1"/>
    </location>
</feature>
<reference evidence="1 2" key="1">
    <citation type="submission" date="2024-05" db="EMBL/GenBank/DDBJ databases">
        <title>Genome sequencing and assembly of Indian major carp, Cirrhinus mrigala (Hamilton, 1822).</title>
        <authorList>
            <person name="Mohindra V."/>
            <person name="Chowdhury L.M."/>
            <person name="Lal K."/>
            <person name="Jena J.K."/>
        </authorList>
    </citation>
    <scope>NUCLEOTIDE SEQUENCE [LARGE SCALE GENOMIC DNA]</scope>
    <source>
        <strain evidence="1">CM1030</strain>
        <tissue evidence="1">Blood</tissue>
    </source>
</reference>
<evidence type="ECO:0000313" key="1">
    <source>
        <dbReference type="EMBL" id="KAL0161319.1"/>
    </source>
</evidence>
<evidence type="ECO:0000313" key="2">
    <source>
        <dbReference type="Proteomes" id="UP001529510"/>
    </source>
</evidence>
<sequence length="154" mass="17419">GNHPRTFNTPHIPSPRTWDPAFRFRVARVTSALSAILGRRSSGFLAKFCLAMLAIPSVLFTDCLLVTDWTDYRLCEPLPPTLYCISPVFWIIPFDRRLPRPSAWTSVTPTDLPAPYQSVVAELCLFNSSLSNKRLLMDPTPPDSFMSTLHIFIH</sequence>